<dbReference type="GO" id="GO:0000062">
    <property type="term" value="F:fatty-acyl-CoA binding"/>
    <property type="evidence" value="ECO:0007669"/>
    <property type="project" value="InterPro"/>
</dbReference>
<evidence type="ECO:0000313" key="5">
    <source>
        <dbReference type="EMBL" id="KOO29383.1"/>
    </source>
</evidence>
<dbReference type="EMBL" id="JWZX01002424">
    <property type="protein sequence ID" value="KOO29383.1"/>
    <property type="molecule type" value="Genomic_DNA"/>
</dbReference>
<evidence type="ECO:0000256" key="1">
    <source>
        <dbReference type="ARBA" id="ARBA00022441"/>
    </source>
</evidence>
<dbReference type="InterPro" id="IPR014352">
    <property type="entry name" value="FERM/acyl-CoA-bd_prot_sf"/>
</dbReference>
<dbReference type="PANTHER" id="PTHR46093:SF3">
    <property type="entry name" value="ACYL-COA-BINDING DOMAIN-CONTAINING PROTEIN 4"/>
    <property type="match status" value="1"/>
</dbReference>
<dbReference type="InterPro" id="IPR000582">
    <property type="entry name" value="Acyl-CoA-binding_protein"/>
</dbReference>
<dbReference type="Gene3D" id="2.120.10.80">
    <property type="entry name" value="Kelch-type beta propeller"/>
    <property type="match status" value="2"/>
</dbReference>
<evidence type="ECO:0000256" key="3">
    <source>
        <dbReference type="SAM" id="MobiDB-lite"/>
    </source>
</evidence>
<dbReference type="SUPFAM" id="SSF117281">
    <property type="entry name" value="Kelch motif"/>
    <property type="match status" value="1"/>
</dbReference>
<dbReference type="InterPro" id="IPR035984">
    <property type="entry name" value="Acyl-CoA-binding_sf"/>
</dbReference>
<comment type="caution">
    <text evidence="5">The sequence shown here is derived from an EMBL/GenBank/DDBJ whole genome shotgun (WGS) entry which is preliminary data.</text>
</comment>
<dbReference type="OrthoDB" id="10251809at2759"/>
<dbReference type="Gene3D" id="1.20.80.10">
    <property type="match status" value="1"/>
</dbReference>
<name>A0A0M0JT68_9EUKA</name>
<protein>
    <submittedName>
        <fullName evidence="5">Acyl-CoA-binding domain-containing protein 4-like protein</fullName>
    </submittedName>
</protein>
<organism evidence="5 6">
    <name type="scientific">Chrysochromulina tobinii</name>
    <dbReference type="NCBI Taxonomy" id="1460289"/>
    <lineage>
        <taxon>Eukaryota</taxon>
        <taxon>Haptista</taxon>
        <taxon>Haptophyta</taxon>
        <taxon>Prymnesiophyceae</taxon>
        <taxon>Prymnesiales</taxon>
        <taxon>Chrysochromulinaceae</taxon>
        <taxon>Chrysochromulina</taxon>
    </lineage>
</organism>
<dbReference type="SUPFAM" id="SSF47027">
    <property type="entry name" value="Acyl-CoA binding protein"/>
    <property type="match status" value="1"/>
</dbReference>
<dbReference type="Pfam" id="PF24681">
    <property type="entry name" value="Kelch_KLHDC2_KLHL20_DRC7"/>
    <property type="match status" value="1"/>
</dbReference>
<feature type="region of interest" description="Disordered" evidence="3">
    <location>
        <begin position="97"/>
        <end position="116"/>
    </location>
</feature>
<dbReference type="PROSITE" id="PS51228">
    <property type="entry name" value="ACB_2"/>
    <property type="match status" value="1"/>
</dbReference>
<feature type="region of interest" description="Disordered" evidence="3">
    <location>
        <begin position="399"/>
        <end position="418"/>
    </location>
</feature>
<keyword evidence="2" id="KW-0677">Repeat</keyword>
<dbReference type="AlphaFoldDB" id="A0A0M0JT68"/>
<reference evidence="6" key="1">
    <citation type="journal article" date="2015" name="PLoS Genet.">
        <title>Genome Sequence and Transcriptome Analyses of Chrysochromulina tobin: Metabolic Tools for Enhanced Algal Fitness in the Prominent Order Prymnesiales (Haptophyceae).</title>
        <authorList>
            <person name="Hovde B.T."/>
            <person name="Deodato C.R."/>
            <person name="Hunsperger H.M."/>
            <person name="Ryken S.A."/>
            <person name="Yost W."/>
            <person name="Jha R.K."/>
            <person name="Patterson J."/>
            <person name="Monnat R.J. Jr."/>
            <person name="Barlow S.B."/>
            <person name="Starkenburg S.R."/>
            <person name="Cattolico R.A."/>
        </authorList>
    </citation>
    <scope>NUCLEOTIDE SEQUENCE</scope>
    <source>
        <strain evidence="6">CCMP291</strain>
    </source>
</reference>
<evidence type="ECO:0000313" key="6">
    <source>
        <dbReference type="Proteomes" id="UP000037460"/>
    </source>
</evidence>
<dbReference type="PANTHER" id="PTHR46093">
    <property type="entry name" value="ACYL-COA-BINDING DOMAIN-CONTAINING PROTEIN 5"/>
    <property type="match status" value="1"/>
</dbReference>
<proteinExistence type="predicted"/>
<keyword evidence="1" id="KW-0880">Kelch repeat</keyword>
<dbReference type="Pfam" id="PF00887">
    <property type="entry name" value="ACBP"/>
    <property type="match status" value="1"/>
</dbReference>
<dbReference type="InterPro" id="IPR015915">
    <property type="entry name" value="Kelch-typ_b-propeller"/>
</dbReference>
<gene>
    <name evidence="5" type="ORF">Ctob_013388</name>
</gene>
<keyword evidence="6" id="KW-1185">Reference proteome</keyword>
<feature type="region of interest" description="Disordered" evidence="3">
    <location>
        <begin position="446"/>
        <end position="468"/>
    </location>
</feature>
<sequence>MARPLKPIDMIGYPEKFELALRYGEGPLQQNPALSDSDKLLFYAVSMQAQKGPCKEPRPSMWDVVAKAKWNAWNDLGKLSAFEAMFKYLAAAAAPAAPPVDEPDSPPRPDSGMAPLQLAPNALALGGWSCLPDSGAPARYRHACAVVGARLFVYGGRGNSGRLASGLHQLDLLTGRWSVPAIAGEPPDLRWGHSMNTFRQYVIVFGGHRRRGCLNDTTMLDTEAMQWDTPLIEGVLPPPRGNHAAAVVSEKLWLFGGDAATFGVLPHTVWCLPLASPGSPAASWTAINATGEPAPPCSDHAAVAIGARVLLLGGSSPQGYLELQRIPTFHTDTLSWSRLVTSGAVPSARAGHVACAITGSGTSFQVFLFGGGNSATGFDDIVVLRGGAAGARWTRLQSSSAAELPKEQPPPTEGAAVSSSGGMLLIFGGYTGAGATRRCYAWGCEPHDDESASGAPKTAPTGPGEGVASSSDEALVLLACPADAPANRHATAAVPAFTDALPGAIVVPTPPADWSAEVHALVSVADSPTQALSLLTQTLQGLQLQRTAFSQRSASLLARARLLAAVQPCVQTLRVGGQPRFFACFWVGVVDVQRGKTVVGSSMSREISAEQAAAGWGKDARGALDGKDARGALDEDTAAILHHAWRALLRGF</sequence>
<accession>A0A0M0JT68</accession>
<evidence type="ECO:0000259" key="4">
    <source>
        <dbReference type="PROSITE" id="PS51228"/>
    </source>
</evidence>
<evidence type="ECO:0000256" key="2">
    <source>
        <dbReference type="ARBA" id="ARBA00022737"/>
    </source>
</evidence>
<dbReference type="Proteomes" id="UP000037460">
    <property type="component" value="Unassembled WGS sequence"/>
</dbReference>
<feature type="domain" description="ACB" evidence="4">
    <location>
        <begin position="13"/>
        <end position="101"/>
    </location>
</feature>